<reference evidence="4 5" key="1">
    <citation type="submission" date="2018-06" db="EMBL/GenBank/DDBJ databases">
        <authorList>
            <consortium name="Pathogen Informatics"/>
            <person name="Doyle S."/>
        </authorList>
    </citation>
    <scope>NUCLEOTIDE SEQUENCE [LARGE SCALE GENOMIC DNA]</scope>
    <source>
        <strain evidence="4 5">NCTC9617</strain>
    </source>
</reference>
<dbReference type="EMBL" id="UGNC01000005">
    <property type="protein sequence ID" value="STW50170.1"/>
    <property type="molecule type" value="Genomic_DNA"/>
</dbReference>
<dbReference type="Pfam" id="PF13369">
    <property type="entry name" value="Transglut_core2"/>
    <property type="match status" value="1"/>
</dbReference>
<organism evidence="4 5">
    <name type="scientific">Klebsiella pneumoniae</name>
    <dbReference type="NCBI Taxonomy" id="573"/>
    <lineage>
        <taxon>Bacteria</taxon>
        <taxon>Pseudomonadati</taxon>
        <taxon>Pseudomonadota</taxon>
        <taxon>Gammaproteobacteria</taxon>
        <taxon>Enterobacterales</taxon>
        <taxon>Enterobacteriaceae</taxon>
        <taxon>Klebsiella/Raoultella group</taxon>
        <taxon>Klebsiella</taxon>
        <taxon>Klebsiella pneumoniae complex</taxon>
    </lineage>
</organism>
<proteinExistence type="inferred from homology"/>
<feature type="domain" description="Protein SirB1 N-terminal" evidence="3">
    <location>
        <begin position="34"/>
        <end position="111"/>
    </location>
</feature>
<dbReference type="AlphaFoldDB" id="A0A378G3D9"/>
<evidence type="ECO:0000256" key="1">
    <source>
        <dbReference type="ARBA" id="ARBA00007100"/>
    </source>
</evidence>
<evidence type="ECO:0000313" key="5">
    <source>
        <dbReference type="Proteomes" id="UP000255167"/>
    </source>
</evidence>
<accession>A0A378G3D9</accession>
<evidence type="ECO:0000259" key="3">
    <source>
        <dbReference type="Pfam" id="PF13369"/>
    </source>
</evidence>
<evidence type="ECO:0000256" key="2">
    <source>
        <dbReference type="SAM" id="MobiDB-lite"/>
    </source>
</evidence>
<sequence>MGSLADFEFNKAPLCDGMVLISEQVRDDFPSRFVEEELQRLLRLAQEEIAPSWDQERQIERLLELFYDEWGFGASQGVYRLSDALWLDKVLVNRQGSAVSLGAILLWIAQRPAPGAAGGAGDLPDPNAAACGPRKPAKRCG</sequence>
<feature type="region of interest" description="Disordered" evidence="2">
    <location>
        <begin position="115"/>
        <end position="141"/>
    </location>
</feature>
<comment type="similarity">
    <text evidence="1">Belongs to the UPF0162 family.</text>
</comment>
<name>A0A378G3D9_KLEPN</name>
<dbReference type="InterPro" id="IPR032698">
    <property type="entry name" value="SirB1_N"/>
</dbReference>
<dbReference type="Proteomes" id="UP000255167">
    <property type="component" value="Unassembled WGS sequence"/>
</dbReference>
<gene>
    <name evidence="4" type="ORF">NCTC9617_06827</name>
</gene>
<protein>
    <submittedName>
        <fullName evidence="4">Protein SirB1</fullName>
    </submittedName>
</protein>
<evidence type="ECO:0000313" key="4">
    <source>
        <dbReference type="EMBL" id="STW50170.1"/>
    </source>
</evidence>